<keyword evidence="1" id="KW-0472">Membrane</keyword>
<dbReference type="Proteomes" id="UP000237608">
    <property type="component" value="Unassembled WGS sequence"/>
</dbReference>
<feature type="transmembrane region" description="Helical" evidence="1">
    <location>
        <begin position="192"/>
        <end position="212"/>
    </location>
</feature>
<evidence type="ECO:0008006" key="4">
    <source>
        <dbReference type="Google" id="ProtNLM"/>
    </source>
</evidence>
<dbReference type="InterPro" id="IPR025367">
    <property type="entry name" value="DUF4271"/>
</dbReference>
<keyword evidence="3" id="KW-1185">Reference proteome</keyword>
<keyword evidence="1" id="KW-0812">Transmembrane</keyword>
<reference evidence="2 3" key="1">
    <citation type="submission" date="2016-12" db="EMBL/GenBank/DDBJ databases">
        <title>Trade-off between light-utilization and light-protection in marine flavobacteria.</title>
        <authorList>
            <person name="Kumagai Y."/>
            <person name="Yoshizawa S."/>
            <person name="Kogure K."/>
            <person name="Iwasaki W."/>
        </authorList>
    </citation>
    <scope>NUCLEOTIDE SEQUENCE [LARGE SCALE GENOMIC DNA]</scope>
    <source>
        <strain evidence="2 3">KCTC 22729</strain>
    </source>
</reference>
<proteinExistence type="predicted"/>
<feature type="transmembrane region" description="Helical" evidence="1">
    <location>
        <begin position="57"/>
        <end position="80"/>
    </location>
</feature>
<dbReference type="AlphaFoldDB" id="A0A2S7WDV5"/>
<comment type="caution">
    <text evidence="2">The sequence shown here is derived from an EMBL/GenBank/DDBJ whole genome shotgun (WGS) entry which is preliminary data.</text>
</comment>
<dbReference type="Pfam" id="PF14093">
    <property type="entry name" value="DUF4271"/>
    <property type="match status" value="1"/>
</dbReference>
<feature type="transmembrane region" description="Helical" evidence="1">
    <location>
        <begin position="13"/>
        <end position="36"/>
    </location>
</feature>
<name>A0A2S7WDV5_9FLAO</name>
<feature type="transmembrane region" description="Helical" evidence="1">
    <location>
        <begin position="100"/>
        <end position="124"/>
    </location>
</feature>
<organism evidence="2 3">
    <name type="scientific">Polaribacter gangjinensis</name>
    <dbReference type="NCBI Taxonomy" id="574710"/>
    <lineage>
        <taxon>Bacteria</taxon>
        <taxon>Pseudomonadati</taxon>
        <taxon>Bacteroidota</taxon>
        <taxon>Flavobacteriia</taxon>
        <taxon>Flavobacteriales</taxon>
        <taxon>Flavobacteriaceae</taxon>
    </lineage>
</organism>
<keyword evidence="1" id="KW-1133">Transmembrane helix</keyword>
<accession>A0A2S7WDV5</accession>
<dbReference type="EMBL" id="MSCL01000001">
    <property type="protein sequence ID" value="PQJ75442.1"/>
    <property type="molecule type" value="Genomic_DNA"/>
</dbReference>
<evidence type="ECO:0000313" key="2">
    <source>
        <dbReference type="EMBL" id="PQJ75442.1"/>
    </source>
</evidence>
<gene>
    <name evidence="2" type="ORF">BTO13_09435</name>
</gene>
<protein>
    <recommendedName>
        <fullName evidence="4">DUF4271 domain-containing protein</fullName>
    </recommendedName>
</protein>
<evidence type="ECO:0000313" key="3">
    <source>
        <dbReference type="Proteomes" id="UP000237608"/>
    </source>
</evidence>
<dbReference type="OrthoDB" id="1438590at2"/>
<feature type="transmembrane region" description="Helical" evidence="1">
    <location>
        <begin position="136"/>
        <end position="156"/>
    </location>
</feature>
<evidence type="ECO:0000256" key="1">
    <source>
        <dbReference type="SAM" id="Phobius"/>
    </source>
</evidence>
<feature type="transmembrane region" description="Helical" evidence="1">
    <location>
        <begin position="162"/>
        <end position="180"/>
    </location>
</feature>
<sequence length="213" mass="25344">MQAIERMPLSNNWLTFVLLLLFFSLFLLTIIDVARFKEVASKLFKVSFLERTIDENYSVLSGFHVLFSLFSVTVFSLLFFDFKVFYDGVNAMSFQEFWEVFQVVFIYFLLKNSIENSLIYLFMLRNTLLYFVVSKANYFFAISCYIFVLLLLKEYANLQSPVIYNVAGFLFFISFILHFLNNKNLILNHLFYFILYICTFEIAPLLILFKLMF</sequence>